<protein>
    <submittedName>
        <fullName evidence="6">DNA-binding transcriptional LysR family regulator</fullName>
    </submittedName>
</protein>
<comment type="caution">
    <text evidence="6">The sequence shown here is derived from an EMBL/GenBank/DDBJ whole genome shotgun (WGS) entry which is preliminary data.</text>
</comment>
<dbReference type="Pfam" id="PF00126">
    <property type="entry name" value="HTH_1"/>
    <property type="match status" value="1"/>
</dbReference>
<keyword evidence="2" id="KW-0805">Transcription regulation</keyword>
<keyword evidence="3 6" id="KW-0238">DNA-binding</keyword>
<dbReference type="EMBL" id="JAUSVK010000001">
    <property type="protein sequence ID" value="MDQ0394036.1"/>
    <property type="molecule type" value="Genomic_DNA"/>
</dbReference>
<proteinExistence type="inferred from homology"/>
<comment type="similarity">
    <text evidence="1">Belongs to the LysR transcriptional regulatory family.</text>
</comment>
<evidence type="ECO:0000313" key="6">
    <source>
        <dbReference type="EMBL" id="MDQ0394036.1"/>
    </source>
</evidence>
<accession>A0ABU0FHT7</accession>
<dbReference type="InterPro" id="IPR036390">
    <property type="entry name" value="WH_DNA-bd_sf"/>
</dbReference>
<dbReference type="Gene3D" id="1.10.10.10">
    <property type="entry name" value="Winged helix-like DNA-binding domain superfamily/Winged helix DNA-binding domain"/>
    <property type="match status" value="1"/>
</dbReference>
<dbReference type="PRINTS" id="PR00039">
    <property type="entry name" value="HTHLYSR"/>
</dbReference>
<gene>
    <name evidence="6" type="ORF">J3R73_003828</name>
</gene>
<dbReference type="RefSeq" id="WP_307430348.1">
    <property type="nucleotide sequence ID" value="NZ_JAUSVK010000001.1"/>
</dbReference>
<dbReference type="Proteomes" id="UP001237448">
    <property type="component" value="Unassembled WGS sequence"/>
</dbReference>
<evidence type="ECO:0000256" key="2">
    <source>
        <dbReference type="ARBA" id="ARBA00023015"/>
    </source>
</evidence>
<dbReference type="Gene3D" id="3.40.190.10">
    <property type="entry name" value="Periplasmic binding protein-like II"/>
    <property type="match status" value="2"/>
</dbReference>
<dbReference type="PROSITE" id="PS50931">
    <property type="entry name" value="HTH_LYSR"/>
    <property type="match status" value="1"/>
</dbReference>
<dbReference type="PANTHER" id="PTHR30537">
    <property type="entry name" value="HTH-TYPE TRANSCRIPTIONAL REGULATOR"/>
    <property type="match status" value="1"/>
</dbReference>
<evidence type="ECO:0000259" key="5">
    <source>
        <dbReference type="PROSITE" id="PS50931"/>
    </source>
</evidence>
<evidence type="ECO:0000256" key="4">
    <source>
        <dbReference type="ARBA" id="ARBA00023163"/>
    </source>
</evidence>
<name>A0ABU0FHT7_9HYPH</name>
<dbReference type="InterPro" id="IPR036388">
    <property type="entry name" value="WH-like_DNA-bd_sf"/>
</dbReference>
<dbReference type="PANTHER" id="PTHR30537:SF79">
    <property type="entry name" value="TRANSCRIPTIONAL REGULATOR-RELATED"/>
    <property type="match status" value="1"/>
</dbReference>
<dbReference type="GO" id="GO:0003677">
    <property type="term" value="F:DNA binding"/>
    <property type="evidence" value="ECO:0007669"/>
    <property type="project" value="UniProtKB-KW"/>
</dbReference>
<dbReference type="SUPFAM" id="SSF46785">
    <property type="entry name" value="Winged helix' DNA-binding domain"/>
    <property type="match status" value="1"/>
</dbReference>
<reference evidence="6 7" key="1">
    <citation type="submission" date="2023-07" db="EMBL/GenBank/DDBJ databases">
        <title>Genomic Encyclopedia of Type Strains, Phase IV (KMG-IV): sequencing the most valuable type-strain genomes for metagenomic binning, comparative biology and taxonomic classification.</title>
        <authorList>
            <person name="Goeker M."/>
        </authorList>
    </citation>
    <scope>NUCLEOTIDE SEQUENCE [LARGE SCALE GENOMIC DNA]</scope>
    <source>
        <strain evidence="6 7">DSM 5896</strain>
    </source>
</reference>
<dbReference type="InterPro" id="IPR005119">
    <property type="entry name" value="LysR_subst-bd"/>
</dbReference>
<dbReference type="InterPro" id="IPR058163">
    <property type="entry name" value="LysR-type_TF_proteobact-type"/>
</dbReference>
<feature type="domain" description="HTH lysR-type" evidence="5">
    <location>
        <begin position="9"/>
        <end position="66"/>
    </location>
</feature>
<keyword evidence="4" id="KW-0804">Transcription</keyword>
<evidence type="ECO:0000256" key="1">
    <source>
        <dbReference type="ARBA" id="ARBA00009437"/>
    </source>
</evidence>
<evidence type="ECO:0000256" key="3">
    <source>
        <dbReference type="ARBA" id="ARBA00023125"/>
    </source>
</evidence>
<dbReference type="InterPro" id="IPR000847">
    <property type="entry name" value="LysR_HTH_N"/>
</dbReference>
<evidence type="ECO:0000313" key="7">
    <source>
        <dbReference type="Proteomes" id="UP001237448"/>
    </source>
</evidence>
<dbReference type="Pfam" id="PF03466">
    <property type="entry name" value="LysR_substrate"/>
    <property type="match status" value="1"/>
</dbReference>
<keyword evidence="7" id="KW-1185">Reference proteome</keyword>
<dbReference type="SUPFAM" id="SSF53850">
    <property type="entry name" value="Periplasmic binding protein-like II"/>
    <property type="match status" value="1"/>
</dbReference>
<sequence length="319" mass="34671">MVHSSPKLPPLDTLETFAHAARLGSFSAAAEQIGLTHGAVSRQIGRLERWMGVRLFDREARGVMLTPEGMRFLARAEEALALLEDDGERWPANRRTKSRGRALVRLSVTPSVASLWLFSRLARLEGTDLHVELVLEHRLADFAEGIDLAIRCGKGPWAGVRGMQLWRETLFPVAAPALAQRLAKDTGGAPDAADLFALPILHDSNVEGWRRWLAAAGLGYTARIEDRRFEDYNLVLDACVQGLGVALARPPLTEAALAAGLIVPISSQSVENLVAFHLIRPDEALRGPAAEFARRFLEEAGHGEGAIAGFLASTARQKG</sequence>
<organism evidence="6 7">
    <name type="scientific">Labrys monachus</name>
    <dbReference type="NCBI Taxonomy" id="217067"/>
    <lineage>
        <taxon>Bacteria</taxon>
        <taxon>Pseudomonadati</taxon>
        <taxon>Pseudomonadota</taxon>
        <taxon>Alphaproteobacteria</taxon>
        <taxon>Hyphomicrobiales</taxon>
        <taxon>Xanthobacteraceae</taxon>
        <taxon>Labrys</taxon>
    </lineage>
</organism>